<feature type="domain" description="DUF4372" evidence="1">
    <location>
        <begin position="3"/>
        <end position="57"/>
    </location>
</feature>
<dbReference type="RefSeq" id="WP_131272038.1">
    <property type="nucleotide sequence ID" value="NZ_SJOA01000027.1"/>
</dbReference>
<protein>
    <submittedName>
        <fullName evidence="2">DUF4372 domain-containing protein</fullName>
    </submittedName>
</protein>
<evidence type="ECO:0000313" key="2">
    <source>
        <dbReference type="EMBL" id="TCB55359.1"/>
    </source>
</evidence>
<comment type="caution">
    <text evidence="2">The sequence shown here is derived from an EMBL/GenBank/DDBJ whole genome shotgun (WGS) entry which is preliminary data.</text>
</comment>
<dbReference type="OrthoDB" id="6112254at2"/>
<dbReference type="Proteomes" id="UP000291380">
    <property type="component" value="Unassembled WGS sequence"/>
</dbReference>
<evidence type="ECO:0000313" key="3">
    <source>
        <dbReference type="Proteomes" id="UP000291380"/>
    </source>
</evidence>
<name>A0A4R0EG00_9GAMM</name>
<reference evidence="2 3" key="1">
    <citation type="submission" date="2019-02" db="EMBL/GenBank/DDBJ databases">
        <title>High diversity of culturable Acinetobacter species in natural soil and water ecosystems.</title>
        <authorList>
            <person name="Radolfova-Krizova L."/>
            <person name="Nemec A."/>
        </authorList>
    </citation>
    <scope>NUCLEOTIDE SEQUENCE [LARGE SCALE GENOMIC DNA]</scope>
    <source>
        <strain evidence="2 3">ANC 4281</strain>
    </source>
</reference>
<dbReference type="AlphaFoldDB" id="A0A4R0EG00"/>
<feature type="non-terminal residue" evidence="2">
    <location>
        <position position="57"/>
    </location>
</feature>
<sequence length="57" mass="6834">MSHQNTVFHQLIKPVLRQDFERLAKQHHVGQKFRSASRWDQFIALLMSQLSCRQSLR</sequence>
<dbReference type="Pfam" id="PF14294">
    <property type="entry name" value="DUF4372"/>
    <property type="match status" value="1"/>
</dbReference>
<evidence type="ECO:0000259" key="1">
    <source>
        <dbReference type="Pfam" id="PF14294"/>
    </source>
</evidence>
<accession>A0A4R0EG00</accession>
<proteinExistence type="predicted"/>
<organism evidence="2 3">
    <name type="scientific">Acinetobacter terrae</name>
    <dbReference type="NCBI Taxonomy" id="2731247"/>
    <lineage>
        <taxon>Bacteria</taxon>
        <taxon>Pseudomonadati</taxon>
        <taxon>Pseudomonadota</taxon>
        <taxon>Gammaproteobacteria</taxon>
        <taxon>Moraxellales</taxon>
        <taxon>Moraxellaceae</taxon>
        <taxon>Acinetobacter</taxon>
        <taxon>Acinetobacter Taxon 24</taxon>
    </lineage>
</organism>
<dbReference type="EMBL" id="SJOA01000027">
    <property type="protein sequence ID" value="TCB55359.1"/>
    <property type="molecule type" value="Genomic_DNA"/>
</dbReference>
<gene>
    <name evidence="2" type="ORF">E0H85_15035</name>
</gene>
<dbReference type="InterPro" id="IPR025399">
    <property type="entry name" value="DUF4372"/>
</dbReference>